<comment type="function">
    <text evidence="1">Catalyzes the dephosphorylation of 2-6 carbon acid sugars in vitro.</text>
</comment>
<dbReference type="AlphaFoldDB" id="A0A8J2XIL1"/>
<protein>
    <recommendedName>
        <fullName evidence="1">Acid sugar phosphatase</fullName>
        <ecNumber evidence="1">3.1.3.-</ecNumber>
    </recommendedName>
</protein>
<feature type="active site" description="Proton donor" evidence="2">
    <location>
        <position position="10"/>
    </location>
</feature>
<name>A0A8J2XIL1_9BACI</name>
<evidence type="ECO:0000256" key="2">
    <source>
        <dbReference type="PIRSR" id="PIRSR000915-1"/>
    </source>
</evidence>
<dbReference type="InterPro" id="IPR036412">
    <property type="entry name" value="HAD-like_sf"/>
</dbReference>
<feature type="binding site" evidence="3">
    <location>
        <position position="183"/>
    </location>
    <ligand>
        <name>substrate</name>
    </ligand>
</feature>
<reference evidence="5" key="1">
    <citation type="journal article" date="2014" name="Int. J. Syst. Evol. Microbiol.">
        <title>Complete genome sequence of Corynebacterium casei LMG S-19264T (=DSM 44701T), isolated from a smear-ripened cheese.</title>
        <authorList>
            <consortium name="US DOE Joint Genome Institute (JGI-PGF)"/>
            <person name="Walter F."/>
            <person name="Albersmeier A."/>
            <person name="Kalinowski J."/>
            <person name="Ruckert C."/>
        </authorList>
    </citation>
    <scope>NUCLEOTIDE SEQUENCE</scope>
    <source>
        <strain evidence="5">CGMCC 1.12360</strain>
    </source>
</reference>
<keyword evidence="1 4" id="KW-0460">Magnesium</keyword>
<evidence type="ECO:0000313" key="6">
    <source>
        <dbReference type="Proteomes" id="UP000602050"/>
    </source>
</evidence>
<dbReference type="RefSeq" id="WP_188392489.1">
    <property type="nucleotide sequence ID" value="NZ_BMEV01000042.1"/>
</dbReference>
<comment type="cofactor">
    <cofactor evidence="4">
        <name>Mg(2+)</name>
        <dbReference type="ChEBI" id="CHEBI:18420"/>
    </cofactor>
    <text evidence="4">Divalent metal ions. Mg(2+) is the most effective.</text>
</comment>
<dbReference type="InterPro" id="IPR023214">
    <property type="entry name" value="HAD_sf"/>
</dbReference>
<dbReference type="NCBIfam" id="TIGR01460">
    <property type="entry name" value="HAD-SF-IIA"/>
    <property type="match status" value="1"/>
</dbReference>
<comment type="similarity">
    <text evidence="1">Belongs to the HAD-like hydrolase superfamily. NagD family.</text>
</comment>
<dbReference type="Proteomes" id="UP000602050">
    <property type="component" value="Unassembled WGS sequence"/>
</dbReference>
<dbReference type="Pfam" id="PF13344">
    <property type="entry name" value="Hydrolase_6"/>
    <property type="match status" value="1"/>
</dbReference>
<keyword evidence="1 4" id="KW-0479">Metal-binding</keyword>
<dbReference type="GO" id="GO:0046872">
    <property type="term" value="F:metal ion binding"/>
    <property type="evidence" value="ECO:0007669"/>
    <property type="project" value="UniProtKB-KW"/>
</dbReference>
<feature type="binding site" evidence="4">
    <location>
        <position position="10"/>
    </location>
    <ligand>
        <name>Mg(2+)</name>
        <dbReference type="ChEBI" id="CHEBI:18420"/>
    </ligand>
</feature>
<evidence type="ECO:0000256" key="1">
    <source>
        <dbReference type="PIRNR" id="PIRNR000915"/>
    </source>
</evidence>
<dbReference type="PANTHER" id="PTHR19288">
    <property type="entry name" value="4-NITROPHENYLPHOSPHATASE-RELATED"/>
    <property type="match status" value="1"/>
</dbReference>
<evidence type="ECO:0000313" key="5">
    <source>
        <dbReference type="EMBL" id="GFZ80779.1"/>
    </source>
</evidence>
<dbReference type="GO" id="GO:0005737">
    <property type="term" value="C:cytoplasm"/>
    <property type="evidence" value="ECO:0007669"/>
    <property type="project" value="TreeGrafter"/>
</dbReference>
<feature type="active site" description="Nucleophile" evidence="2">
    <location>
        <position position="8"/>
    </location>
</feature>
<proteinExistence type="inferred from homology"/>
<keyword evidence="6" id="KW-1185">Reference proteome</keyword>
<gene>
    <name evidence="5" type="ORF">GCM10010978_22330</name>
</gene>
<evidence type="ECO:0000256" key="4">
    <source>
        <dbReference type="PIRSR" id="PIRSR000915-3"/>
    </source>
</evidence>
<accession>A0A8J2XIL1</accession>
<dbReference type="Gene3D" id="3.40.50.1000">
    <property type="entry name" value="HAD superfamily/HAD-like"/>
    <property type="match status" value="2"/>
</dbReference>
<dbReference type="EC" id="3.1.3.-" evidence="1"/>
<dbReference type="PANTHER" id="PTHR19288:SF46">
    <property type="entry name" value="HALOACID DEHALOGENASE-LIKE HYDROLASE DOMAIN-CONTAINING PROTEIN 2"/>
    <property type="match status" value="1"/>
</dbReference>
<organism evidence="5 6">
    <name type="scientific">Compostibacillus humi</name>
    <dbReference type="NCBI Taxonomy" id="1245525"/>
    <lineage>
        <taxon>Bacteria</taxon>
        <taxon>Bacillati</taxon>
        <taxon>Bacillota</taxon>
        <taxon>Bacilli</taxon>
        <taxon>Bacillales</taxon>
        <taxon>Bacillaceae</taxon>
        <taxon>Compostibacillus</taxon>
    </lineage>
</organism>
<dbReference type="PIRSF" id="PIRSF000915">
    <property type="entry name" value="PGP-type_phosphatase"/>
    <property type="match status" value="1"/>
</dbReference>
<dbReference type="Pfam" id="PF13242">
    <property type="entry name" value="Hydrolase_like"/>
    <property type="match status" value="1"/>
</dbReference>
<sequence length="272" mass="30297">MQKGFIFDLDGTVYIDNQLIDGAKEAIEKLRKRGDKVVFLTNKSIETITAYVKKLRKLGIDVGWEHVINSNLLVAKYLSNRIHEGDKVMVIGEQPLIDELTAMGIPITDDETEASYVVLGWDRQFTYEKLNRAFQAWRNGATLLATNPDRTCPVEGGQIPDCGAMIGAMEGATGEKVELILGKPSPLAAKFIVEEILDLPPENCYIVGDRLETDIRMGNDYGMHSILVLTGITEKSMLRHSKYKPKYVINSIKEVPEITTDLDSKALGPLKK</sequence>
<comment type="caution">
    <text evidence="5">The sequence shown here is derived from an EMBL/GenBank/DDBJ whole genome shotgun (WGS) entry which is preliminary data.</text>
</comment>
<evidence type="ECO:0000256" key="3">
    <source>
        <dbReference type="PIRSR" id="PIRSR000915-2"/>
    </source>
</evidence>
<dbReference type="GO" id="GO:0016791">
    <property type="term" value="F:phosphatase activity"/>
    <property type="evidence" value="ECO:0007669"/>
    <property type="project" value="TreeGrafter"/>
</dbReference>
<feature type="binding site" evidence="4">
    <location>
        <position position="8"/>
    </location>
    <ligand>
        <name>Mg(2+)</name>
        <dbReference type="ChEBI" id="CHEBI:18420"/>
    </ligand>
</feature>
<dbReference type="EMBL" id="BMEV01000042">
    <property type="protein sequence ID" value="GFZ80779.1"/>
    <property type="molecule type" value="Genomic_DNA"/>
</dbReference>
<feature type="binding site" evidence="4">
    <location>
        <position position="209"/>
    </location>
    <ligand>
        <name>Mg(2+)</name>
        <dbReference type="ChEBI" id="CHEBI:18420"/>
    </ligand>
</feature>
<reference evidence="5" key="2">
    <citation type="submission" date="2020-09" db="EMBL/GenBank/DDBJ databases">
        <authorList>
            <person name="Sun Q."/>
            <person name="Zhou Y."/>
        </authorList>
    </citation>
    <scope>NUCLEOTIDE SEQUENCE</scope>
    <source>
        <strain evidence="5">CGMCC 1.12360</strain>
    </source>
</reference>
<dbReference type="SUPFAM" id="SSF56784">
    <property type="entry name" value="HAD-like"/>
    <property type="match status" value="1"/>
</dbReference>
<dbReference type="InterPro" id="IPR006357">
    <property type="entry name" value="HAD-SF_hydro_IIA"/>
</dbReference>